<evidence type="ECO:0000313" key="3">
    <source>
        <dbReference type="Proteomes" id="UP001175228"/>
    </source>
</evidence>
<reference evidence="2" key="1">
    <citation type="submission" date="2023-06" db="EMBL/GenBank/DDBJ databases">
        <authorList>
            <consortium name="Lawrence Berkeley National Laboratory"/>
            <person name="Ahrendt S."/>
            <person name="Sahu N."/>
            <person name="Indic B."/>
            <person name="Wong-Bajracharya J."/>
            <person name="Merenyi Z."/>
            <person name="Ke H.-M."/>
            <person name="Monk M."/>
            <person name="Kocsube S."/>
            <person name="Drula E."/>
            <person name="Lipzen A."/>
            <person name="Balint B."/>
            <person name="Henrissat B."/>
            <person name="Andreopoulos B."/>
            <person name="Martin F.M."/>
            <person name="Harder C.B."/>
            <person name="Rigling D."/>
            <person name="Ford K.L."/>
            <person name="Foster G.D."/>
            <person name="Pangilinan J."/>
            <person name="Papanicolaou A."/>
            <person name="Barry K."/>
            <person name="LaButti K."/>
            <person name="Viragh M."/>
            <person name="Koriabine M."/>
            <person name="Yan M."/>
            <person name="Riley R."/>
            <person name="Champramary S."/>
            <person name="Plett K.L."/>
            <person name="Tsai I.J."/>
            <person name="Slot J."/>
            <person name="Sipos G."/>
            <person name="Plett J."/>
            <person name="Nagy L.G."/>
            <person name="Grigoriev I.V."/>
        </authorList>
    </citation>
    <scope>NUCLEOTIDE SEQUENCE</scope>
    <source>
        <strain evidence="2">HWK02</strain>
    </source>
</reference>
<feature type="signal peptide" evidence="1">
    <location>
        <begin position="1"/>
        <end position="24"/>
    </location>
</feature>
<keyword evidence="3" id="KW-1185">Reference proteome</keyword>
<dbReference type="EMBL" id="JAUEPU010000062">
    <property type="protein sequence ID" value="KAK0482990.1"/>
    <property type="molecule type" value="Genomic_DNA"/>
</dbReference>
<protein>
    <submittedName>
        <fullName evidence="2">Uncharacterized protein</fullName>
    </submittedName>
</protein>
<dbReference type="Proteomes" id="UP001175228">
    <property type="component" value="Unassembled WGS sequence"/>
</dbReference>
<feature type="chain" id="PRO_5041424366" evidence="1">
    <location>
        <begin position="25"/>
        <end position="92"/>
    </location>
</feature>
<evidence type="ECO:0000256" key="1">
    <source>
        <dbReference type="SAM" id="SignalP"/>
    </source>
</evidence>
<evidence type="ECO:0000313" key="2">
    <source>
        <dbReference type="EMBL" id="KAK0482990.1"/>
    </source>
</evidence>
<accession>A0AA39PFN4</accession>
<sequence length="92" mass="10085">MISSPTVCLMIYVSLCSLCSPGDHSGIIRIVVLYLDDDGTLHELRSVVNDLRPVNITGDIITLNDDVSNLNPVIYDWKTDGRACLYNVSDSA</sequence>
<gene>
    <name evidence="2" type="ORF">EDD18DRAFT_758380</name>
</gene>
<dbReference type="AlphaFoldDB" id="A0AA39PFN4"/>
<proteinExistence type="predicted"/>
<keyword evidence="1" id="KW-0732">Signal</keyword>
<organism evidence="2 3">
    <name type="scientific">Armillaria luteobubalina</name>
    <dbReference type="NCBI Taxonomy" id="153913"/>
    <lineage>
        <taxon>Eukaryota</taxon>
        <taxon>Fungi</taxon>
        <taxon>Dikarya</taxon>
        <taxon>Basidiomycota</taxon>
        <taxon>Agaricomycotina</taxon>
        <taxon>Agaricomycetes</taxon>
        <taxon>Agaricomycetidae</taxon>
        <taxon>Agaricales</taxon>
        <taxon>Marasmiineae</taxon>
        <taxon>Physalacriaceae</taxon>
        <taxon>Armillaria</taxon>
    </lineage>
</organism>
<name>A0AA39PFN4_9AGAR</name>
<comment type="caution">
    <text evidence="2">The sequence shown here is derived from an EMBL/GenBank/DDBJ whole genome shotgun (WGS) entry which is preliminary data.</text>
</comment>